<accession>A0ABS1EF41</accession>
<protein>
    <submittedName>
        <fullName evidence="3">Uncharacterized protein</fullName>
    </submittedName>
</protein>
<feature type="signal peptide" evidence="2">
    <location>
        <begin position="1"/>
        <end position="25"/>
    </location>
</feature>
<sequence>MKKAFIFITTFAVMGTGFFSTPVVAANFEYSAPLETGFKNTQTNNGELKFQSFEKDKLEDRTARINCVGPCDDRNKTLLFLQHQTITNLPLITGTSELVSSSSVSNQSVHVNHESTGNEAVGNAQ</sequence>
<gene>
    <name evidence="3" type="ORF">JHL22_12025</name>
</gene>
<comment type="caution">
    <text evidence="3">The sequence shown here is derived from an EMBL/GenBank/DDBJ whole genome shotgun (WGS) entry which is preliminary data.</text>
</comment>
<evidence type="ECO:0000313" key="3">
    <source>
        <dbReference type="EMBL" id="MBK1781948.1"/>
    </source>
</evidence>
<keyword evidence="2" id="KW-0732">Signal</keyword>
<proteinExistence type="predicted"/>
<evidence type="ECO:0000256" key="2">
    <source>
        <dbReference type="SAM" id="SignalP"/>
    </source>
</evidence>
<dbReference type="EMBL" id="JAENGP010000013">
    <property type="protein sequence ID" value="MBK1781948.1"/>
    <property type="molecule type" value="Genomic_DNA"/>
</dbReference>
<evidence type="ECO:0000256" key="1">
    <source>
        <dbReference type="SAM" id="MobiDB-lite"/>
    </source>
</evidence>
<name>A0ABS1EF41_9BURK</name>
<feature type="region of interest" description="Disordered" evidence="1">
    <location>
        <begin position="103"/>
        <end position="125"/>
    </location>
</feature>
<keyword evidence="4" id="KW-1185">Reference proteome</keyword>
<feature type="chain" id="PRO_5046935752" evidence="2">
    <location>
        <begin position="26"/>
        <end position="125"/>
    </location>
</feature>
<dbReference type="RefSeq" id="WP_200237773.1">
    <property type="nucleotide sequence ID" value="NZ_JAENGP010000013.1"/>
</dbReference>
<evidence type="ECO:0000313" key="4">
    <source>
        <dbReference type="Proteomes" id="UP000635316"/>
    </source>
</evidence>
<reference evidence="3 4" key="1">
    <citation type="submission" date="2020-12" db="EMBL/GenBank/DDBJ databases">
        <authorList>
            <person name="Lu T."/>
            <person name="Wang Q."/>
            <person name="Han X."/>
        </authorList>
    </citation>
    <scope>NUCLEOTIDE SEQUENCE [LARGE SCALE GENOMIC DNA]</scope>
    <source>
        <strain evidence="3 4">WQ 585</strain>
    </source>
</reference>
<organism evidence="3 4">
    <name type="scientific">Advenella mandrilli</name>
    <dbReference type="NCBI Taxonomy" id="2800330"/>
    <lineage>
        <taxon>Bacteria</taxon>
        <taxon>Pseudomonadati</taxon>
        <taxon>Pseudomonadota</taxon>
        <taxon>Betaproteobacteria</taxon>
        <taxon>Burkholderiales</taxon>
        <taxon>Alcaligenaceae</taxon>
    </lineage>
</organism>
<dbReference type="Proteomes" id="UP000635316">
    <property type="component" value="Unassembled WGS sequence"/>
</dbReference>